<evidence type="ECO:0000313" key="2">
    <source>
        <dbReference type="EMBL" id="GAA5005386.1"/>
    </source>
</evidence>
<feature type="region of interest" description="Disordered" evidence="1">
    <location>
        <begin position="40"/>
        <end position="60"/>
    </location>
</feature>
<organism evidence="2 3">
    <name type="scientific">Streptomyces siamensis</name>
    <dbReference type="NCBI Taxonomy" id="1274986"/>
    <lineage>
        <taxon>Bacteria</taxon>
        <taxon>Bacillati</taxon>
        <taxon>Actinomycetota</taxon>
        <taxon>Actinomycetes</taxon>
        <taxon>Kitasatosporales</taxon>
        <taxon>Streptomycetaceae</taxon>
        <taxon>Streptomyces</taxon>
    </lineage>
</organism>
<sequence>MFAVAVYGTDRSVRRAETGWSKARRLNGKPIRTCEPAVVERQAPGGTRPGTESNIVRGED</sequence>
<comment type="caution">
    <text evidence="2">The sequence shown here is derived from an EMBL/GenBank/DDBJ whole genome shotgun (WGS) entry which is preliminary data.</text>
</comment>
<dbReference type="EMBL" id="BAABKB010000004">
    <property type="protein sequence ID" value="GAA5005386.1"/>
    <property type="molecule type" value="Genomic_DNA"/>
</dbReference>
<gene>
    <name evidence="2" type="ORF">GCM10023335_22190</name>
</gene>
<accession>A0ABP9IPL2</accession>
<reference evidence="3" key="1">
    <citation type="journal article" date="2019" name="Int. J. Syst. Evol. Microbiol.">
        <title>The Global Catalogue of Microorganisms (GCM) 10K type strain sequencing project: providing services to taxonomists for standard genome sequencing and annotation.</title>
        <authorList>
            <consortium name="The Broad Institute Genomics Platform"/>
            <consortium name="The Broad Institute Genome Sequencing Center for Infectious Disease"/>
            <person name="Wu L."/>
            <person name="Ma J."/>
        </authorList>
    </citation>
    <scope>NUCLEOTIDE SEQUENCE [LARGE SCALE GENOMIC DNA]</scope>
    <source>
        <strain evidence="3">JCM 18409</strain>
    </source>
</reference>
<protein>
    <submittedName>
        <fullName evidence="2">Uncharacterized protein</fullName>
    </submittedName>
</protein>
<proteinExistence type="predicted"/>
<evidence type="ECO:0000256" key="1">
    <source>
        <dbReference type="SAM" id="MobiDB-lite"/>
    </source>
</evidence>
<evidence type="ECO:0000313" key="3">
    <source>
        <dbReference type="Proteomes" id="UP001501759"/>
    </source>
</evidence>
<keyword evidence="3" id="KW-1185">Reference proteome</keyword>
<name>A0ABP9IPL2_9ACTN</name>
<dbReference type="Proteomes" id="UP001501759">
    <property type="component" value="Unassembled WGS sequence"/>
</dbReference>